<dbReference type="Pfam" id="PF13649">
    <property type="entry name" value="Methyltransf_25"/>
    <property type="match status" value="1"/>
</dbReference>
<evidence type="ECO:0000259" key="2">
    <source>
        <dbReference type="Pfam" id="PF13649"/>
    </source>
</evidence>
<keyword evidence="4" id="KW-1185">Reference proteome</keyword>
<dbReference type="RefSeq" id="WP_377331477.1">
    <property type="nucleotide sequence ID" value="NZ_JBHSGB010000002.1"/>
</dbReference>
<dbReference type="Gene3D" id="3.40.50.150">
    <property type="entry name" value="Vaccinia Virus protein VP39"/>
    <property type="match status" value="1"/>
</dbReference>
<sequence>MTPEQIGQAYDQITHLWTRDSFNRHNGLAQLQRAMAFVRKPGPALDVGCGCTGRFLDAMLQHNYQPEGLDISVQMLKLARQRHPQLTFWAADLLSWQPDKCYQLISAWDSLWHIELSQQALVLKKLMAALAPGGVLMFSAGGVDAPGEHLDASMGPELYYASLGVSGYLQLAAEQGLHCRHFEFDQYPELHCWFVLQKPELTNQQG</sequence>
<accession>A0ABV9JHA9</accession>
<gene>
    <name evidence="3" type="ORF">ACFO3I_02510</name>
</gene>
<dbReference type="CDD" id="cd02440">
    <property type="entry name" value="AdoMet_MTases"/>
    <property type="match status" value="1"/>
</dbReference>
<dbReference type="SUPFAM" id="SSF53335">
    <property type="entry name" value="S-adenosyl-L-methionine-dependent methyltransferases"/>
    <property type="match status" value="1"/>
</dbReference>
<keyword evidence="1" id="KW-0808">Transferase</keyword>
<keyword evidence="3" id="KW-0489">Methyltransferase</keyword>
<dbReference type="InterPro" id="IPR029063">
    <property type="entry name" value="SAM-dependent_MTases_sf"/>
</dbReference>
<dbReference type="Proteomes" id="UP001595962">
    <property type="component" value="Unassembled WGS sequence"/>
</dbReference>
<name>A0ABV9JHA9_9GAMM</name>
<evidence type="ECO:0000256" key="1">
    <source>
        <dbReference type="ARBA" id="ARBA00022679"/>
    </source>
</evidence>
<dbReference type="GO" id="GO:0008168">
    <property type="term" value="F:methyltransferase activity"/>
    <property type="evidence" value="ECO:0007669"/>
    <property type="project" value="UniProtKB-KW"/>
</dbReference>
<comment type="caution">
    <text evidence="3">The sequence shown here is derived from an EMBL/GenBank/DDBJ whole genome shotgun (WGS) entry which is preliminary data.</text>
</comment>
<proteinExistence type="predicted"/>
<dbReference type="GO" id="GO:0032259">
    <property type="term" value="P:methylation"/>
    <property type="evidence" value="ECO:0007669"/>
    <property type="project" value="UniProtKB-KW"/>
</dbReference>
<evidence type="ECO:0000313" key="3">
    <source>
        <dbReference type="EMBL" id="MFC4653891.1"/>
    </source>
</evidence>
<evidence type="ECO:0000313" key="4">
    <source>
        <dbReference type="Proteomes" id="UP001595962"/>
    </source>
</evidence>
<protein>
    <submittedName>
        <fullName evidence="3">Class I SAM-dependent methyltransferase</fullName>
    </submittedName>
</protein>
<dbReference type="EMBL" id="JBHSGB010000002">
    <property type="protein sequence ID" value="MFC4653891.1"/>
    <property type="molecule type" value="Genomic_DNA"/>
</dbReference>
<dbReference type="PANTHER" id="PTHR43861">
    <property type="entry name" value="TRANS-ACONITATE 2-METHYLTRANSFERASE-RELATED"/>
    <property type="match status" value="1"/>
</dbReference>
<organism evidence="3 4">
    <name type="scientific">Rheinheimera marina</name>
    <dbReference type="NCBI Taxonomy" id="1774958"/>
    <lineage>
        <taxon>Bacteria</taxon>
        <taxon>Pseudomonadati</taxon>
        <taxon>Pseudomonadota</taxon>
        <taxon>Gammaproteobacteria</taxon>
        <taxon>Chromatiales</taxon>
        <taxon>Chromatiaceae</taxon>
        <taxon>Rheinheimera</taxon>
    </lineage>
</organism>
<feature type="domain" description="Methyltransferase" evidence="2">
    <location>
        <begin position="45"/>
        <end position="134"/>
    </location>
</feature>
<reference evidence="4" key="1">
    <citation type="journal article" date="2019" name="Int. J. Syst. Evol. Microbiol.">
        <title>The Global Catalogue of Microorganisms (GCM) 10K type strain sequencing project: providing services to taxonomists for standard genome sequencing and annotation.</title>
        <authorList>
            <consortium name="The Broad Institute Genomics Platform"/>
            <consortium name="The Broad Institute Genome Sequencing Center for Infectious Disease"/>
            <person name="Wu L."/>
            <person name="Ma J."/>
        </authorList>
    </citation>
    <scope>NUCLEOTIDE SEQUENCE [LARGE SCALE GENOMIC DNA]</scope>
    <source>
        <strain evidence="4">DT28</strain>
    </source>
</reference>
<dbReference type="InterPro" id="IPR041698">
    <property type="entry name" value="Methyltransf_25"/>
</dbReference>